<dbReference type="STRING" id="926550.CLDAP_38850"/>
<dbReference type="eggNOG" id="COG1002">
    <property type="taxonomic scope" value="Bacteria"/>
</dbReference>
<dbReference type="RefSeq" id="WP_014435145.1">
    <property type="nucleotide sequence ID" value="NC_017079.1"/>
</dbReference>
<dbReference type="AlphaFoldDB" id="I0I9I7"/>
<reference evidence="1 2" key="1">
    <citation type="submission" date="2012-02" db="EMBL/GenBank/DDBJ databases">
        <title>Complete genome sequence of Caldilinea aerophila DSM 14535 (= NBRC 102666).</title>
        <authorList>
            <person name="Oguchi A."/>
            <person name="Hosoyama A."/>
            <person name="Sekine M."/>
            <person name="Fukai R."/>
            <person name="Kato Y."/>
            <person name="Nakamura S."/>
            <person name="Hanada S."/>
            <person name="Yamazaki S."/>
            <person name="Fujita N."/>
        </authorList>
    </citation>
    <scope>NUCLEOTIDE SEQUENCE [LARGE SCALE GENOMIC DNA]</scope>
    <source>
        <strain evidence="2">DSM 14535 / JCM 11387 / NBRC 104270 / STL-6-O1</strain>
    </source>
</reference>
<name>I0I9I7_CALAS</name>
<proteinExistence type="predicted"/>
<protein>
    <submittedName>
        <fullName evidence="1">Uncharacterized protein</fullName>
    </submittedName>
</protein>
<evidence type="ECO:0000313" key="2">
    <source>
        <dbReference type="Proteomes" id="UP000007880"/>
    </source>
</evidence>
<sequence>MNVEYPEQREIHGIARTIRELHAAMDRAILACYGWDDLEPGHDFYPNDRGQTRYTLSPEARREVLARLVELNLEIAGRERSL</sequence>
<keyword evidence="2" id="KW-1185">Reference proteome</keyword>
<accession>I0I9I7</accession>
<evidence type="ECO:0000313" key="1">
    <source>
        <dbReference type="EMBL" id="BAM01925.1"/>
    </source>
</evidence>
<dbReference type="OrthoDB" id="32195at2"/>
<organism evidence="1 2">
    <name type="scientific">Caldilinea aerophila (strain DSM 14535 / JCM 11387 / NBRC 104270 / STL-6-O1)</name>
    <dbReference type="NCBI Taxonomy" id="926550"/>
    <lineage>
        <taxon>Bacteria</taxon>
        <taxon>Bacillati</taxon>
        <taxon>Chloroflexota</taxon>
        <taxon>Caldilineae</taxon>
        <taxon>Caldilineales</taxon>
        <taxon>Caldilineaceae</taxon>
        <taxon>Caldilinea</taxon>
    </lineage>
</organism>
<dbReference type="Proteomes" id="UP000007880">
    <property type="component" value="Chromosome"/>
</dbReference>
<dbReference type="EMBL" id="AP012337">
    <property type="protein sequence ID" value="BAM01925.1"/>
    <property type="molecule type" value="Genomic_DNA"/>
</dbReference>
<gene>
    <name evidence="1" type="ordered locus">CLDAP_38850</name>
</gene>
<dbReference type="KEGG" id="cap:CLDAP_38850"/>
<dbReference type="HOGENOM" id="CLU_2551907_0_0_0"/>